<keyword evidence="4" id="KW-1185">Reference proteome</keyword>
<evidence type="ECO:0000256" key="1">
    <source>
        <dbReference type="SAM" id="Phobius"/>
    </source>
</evidence>
<dbReference type="InterPro" id="IPR014722">
    <property type="entry name" value="Rib_uL2_dom2"/>
</dbReference>
<keyword evidence="1" id="KW-1133">Transmembrane helix</keyword>
<organism evidence="3 4">
    <name type="scientific">Brassica carinata</name>
    <name type="common">Ethiopian mustard</name>
    <name type="synonym">Abyssinian cabbage</name>
    <dbReference type="NCBI Taxonomy" id="52824"/>
    <lineage>
        <taxon>Eukaryota</taxon>
        <taxon>Viridiplantae</taxon>
        <taxon>Streptophyta</taxon>
        <taxon>Embryophyta</taxon>
        <taxon>Tracheophyta</taxon>
        <taxon>Spermatophyta</taxon>
        <taxon>Magnoliopsida</taxon>
        <taxon>eudicotyledons</taxon>
        <taxon>Gunneridae</taxon>
        <taxon>Pentapetalae</taxon>
        <taxon>rosids</taxon>
        <taxon>malvids</taxon>
        <taxon>Brassicales</taxon>
        <taxon>Brassicaceae</taxon>
        <taxon>Brassiceae</taxon>
        <taxon>Brassica</taxon>
    </lineage>
</organism>
<gene>
    <name evidence="3" type="ORF">Bca52824_026311</name>
</gene>
<dbReference type="OrthoDB" id="1711663at2759"/>
<dbReference type="Gene3D" id="2.30.30.30">
    <property type="match status" value="1"/>
</dbReference>
<dbReference type="GO" id="GO:0022627">
    <property type="term" value="C:cytosolic small ribosomal subunit"/>
    <property type="evidence" value="ECO:0007669"/>
    <property type="project" value="TreeGrafter"/>
</dbReference>
<keyword evidence="1" id="KW-0812">Transmembrane</keyword>
<feature type="domain" description="Small ribosomal subunit protein eS4 C-terminal" evidence="2">
    <location>
        <begin position="163"/>
        <end position="205"/>
    </location>
</feature>
<dbReference type="GO" id="GO:0003723">
    <property type="term" value="F:RNA binding"/>
    <property type="evidence" value="ECO:0007669"/>
    <property type="project" value="TreeGrafter"/>
</dbReference>
<name>A0A8X7SG81_BRACI</name>
<comment type="caution">
    <text evidence="3">The sequence shown here is derived from an EMBL/GenBank/DDBJ whole genome shotgun (WGS) entry which is preliminary data.</text>
</comment>
<keyword evidence="1" id="KW-0472">Membrane</keyword>
<dbReference type="GO" id="GO:0006412">
    <property type="term" value="P:translation"/>
    <property type="evidence" value="ECO:0007669"/>
    <property type="project" value="InterPro"/>
</dbReference>
<proteinExistence type="predicted"/>
<dbReference type="Proteomes" id="UP000886595">
    <property type="component" value="Unassembled WGS sequence"/>
</dbReference>
<dbReference type="InterPro" id="IPR000876">
    <property type="entry name" value="Ribosomal_eS4"/>
</dbReference>
<evidence type="ECO:0000313" key="4">
    <source>
        <dbReference type="Proteomes" id="UP000886595"/>
    </source>
</evidence>
<evidence type="ECO:0000313" key="3">
    <source>
        <dbReference type="EMBL" id="KAG2306563.1"/>
    </source>
</evidence>
<dbReference type="PANTHER" id="PTHR11581">
    <property type="entry name" value="30S/40S RIBOSOMAL PROTEIN S4"/>
    <property type="match status" value="1"/>
</dbReference>
<dbReference type="Pfam" id="PF16121">
    <property type="entry name" value="40S_S4_C"/>
    <property type="match status" value="1"/>
</dbReference>
<protein>
    <recommendedName>
        <fullName evidence="2">Small ribosomal subunit protein eS4 C-terminal domain-containing protein</fullName>
    </recommendedName>
</protein>
<feature type="transmembrane region" description="Helical" evidence="1">
    <location>
        <begin position="12"/>
        <end position="31"/>
    </location>
</feature>
<sequence length="210" mass="23259">MRVSSQVIRDSFIYVLSCVLIIALGHIQFVFTCGYSSPTQAAITNDLDLTLSEYSVFSSLSNVCAMVGAIFSANDILLALLNPLIVCFLGQSLSDDCWLALHIICKFITQGKAYMKRHNALNIGCLTNLVVYLYIFCYENFCLFCDTKGRFPFHSIGDEDTKTGHEFATRLRNLLTLGKGSKPWVSLPKGKGVLIIIEEARKRLAGQQAA</sequence>
<evidence type="ECO:0000259" key="2">
    <source>
        <dbReference type="Pfam" id="PF16121"/>
    </source>
</evidence>
<accession>A0A8X7SG81</accession>
<dbReference type="PANTHER" id="PTHR11581:SF0">
    <property type="entry name" value="SMALL RIBOSOMAL SUBUNIT PROTEIN ES4"/>
    <property type="match status" value="1"/>
</dbReference>
<reference evidence="3 4" key="1">
    <citation type="submission" date="2020-02" db="EMBL/GenBank/DDBJ databases">
        <authorList>
            <person name="Ma Q."/>
            <person name="Huang Y."/>
            <person name="Song X."/>
            <person name="Pei D."/>
        </authorList>
    </citation>
    <scope>NUCLEOTIDE SEQUENCE [LARGE SCALE GENOMIC DNA]</scope>
    <source>
        <strain evidence="3">Sxm20200214</strain>
        <tissue evidence="3">Leaf</tissue>
    </source>
</reference>
<dbReference type="InterPro" id="IPR032277">
    <property type="entry name" value="Ribosomal_eS4_C"/>
</dbReference>
<dbReference type="GO" id="GO:0003735">
    <property type="term" value="F:structural constituent of ribosome"/>
    <property type="evidence" value="ECO:0007669"/>
    <property type="project" value="InterPro"/>
</dbReference>
<dbReference type="AlphaFoldDB" id="A0A8X7SG81"/>
<dbReference type="EMBL" id="JAAMPC010000006">
    <property type="protein sequence ID" value="KAG2306563.1"/>
    <property type="molecule type" value="Genomic_DNA"/>
</dbReference>